<dbReference type="Gene3D" id="3.10.10.10">
    <property type="entry name" value="HIV Type 1 Reverse Transcriptase, subunit A, domain 1"/>
    <property type="match status" value="1"/>
</dbReference>
<evidence type="ECO:0000313" key="4">
    <source>
        <dbReference type="RefSeq" id="XP_058984122.1"/>
    </source>
</evidence>
<dbReference type="Pfam" id="PF03564">
    <property type="entry name" value="DUF1759"/>
    <property type="match status" value="1"/>
</dbReference>
<dbReference type="PROSITE" id="PS50175">
    <property type="entry name" value="ASP_PROT_RETROV"/>
    <property type="match status" value="1"/>
</dbReference>
<protein>
    <submittedName>
        <fullName evidence="4">Uncharacterized protein LOC131804886</fullName>
    </submittedName>
</protein>
<dbReference type="Gene3D" id="3.30.70.270">
    <property type="match status" value="1"/>
</dbReference>
<evidence type="ECO:0000313" key="3">
    <source>
        <dbReference type="Proteomes" id="UP001652621"/>
    </source>
</evidence>
<dbReference type="InterPro" id="IPR043502">
    <property type="entry name" value="DNA/RNA_pol_sf"/>
</dbReference>
<keyword evidence="3" id="KW-1185">Reference proteome</keyword>
<dbReference type="GeneID" id="131804886"/>
<dbReference type="RefSeq" id="XP_058984122.1">
    <property type="nucleotide sequence ID" value="XM_059128139.1"/>
</dbReference>
<feature type="compositionally biased region" description="Polar residues" evidence="1">
    <location>
        <begin position="408"/>
        <end position="424"/>
    </location>
</feature>
<dbReference type="CDD" id="cd01644">
    <property type="entry name" value="RT_pepA17"/>
    <property type="match status" value="1"/>
</dbReference>
<dbReference type="InterPro" id="IPR043128">
    <property type="entry name" value="Rev_trsase/Diguanyl_cyclase"/>
</dbReference>
<sequence length="1064" mass="121691">MTNTEDSGAENAVPPQKFIFFSDQIITFCADFGQMAIENFTASSLQVELDDLERRWRQLAHVYDDEMTSSDSNLSKEAKGAMHGKFSECCRSYKECKSSILDLIQIEQQKLLGSVSKSKEENKVASNDTSFSLKIPACDTEVFSGGYDNWPSFRDMFTAIYSNHQKLSPAQKLFHLRAKTRGEASLIVKRFPLTDNNFELAWEALRQRYENKRILINHQLRKIFEIDHISNEKGKTLRNLQYTINNCLSVLRTYSVSVISWDPILVYWVSSKLPEETLTAWENSLSNHKEMTSWDQLDSFLTKRLYMIESISDMKTPKSHSTYSQKTNNYNSSTDSPHKACKVCQQSHHLRSCSTFKSWSHSEKRKFVFDSKICENCLSYGHISKKCKSQHVCQTCKQKHHTLLHPNEGSSVSKPAGSQPNSKWQAPKSASAYHVETYYDEPPTTPAEAYADTSYVQSNFAQSGEKTVLPTALIDLEHQGILFTIRAFIDQGSQESFVTSRVITRFKIPTKKSFTTISGLGGTLLENSSRMCELTLKSRRSEFKITASAIVVSSLNQLMPSSINAIDDFTKLSGLELADPNFFKPAPIDMLIGSDILPTIIKPGLEKNISGNLLAQDTEFGWIVSGKPKPRSVVSFASWTVTVDPLNEELRKFWEIENVSNENCLSESDLWCEEFYKDTVYRRNDGKYVVRLPFKQNLPSTQYLGSSRRAAMGQFLRMEKTLDKDPNLASEYNKVLSEYISLGHMRPTNSFEIVDNSKFLSFYLPHHAVVKPERTSTKIRVVFNASKRTDSGFSLNDMLYTGPTLQNELMNVVLRWRLYKYVFNGDIQKMYRQIFVHEDDQQYQRILFRTSPVEKVQDFCLQTVTFGVNCAPYLAIRTLLQLSDDSRESHPSASSILRNQIYVDDILSGAHSLVEATSYLHEMIDLLSSAGFPLKKITSNHPQIIKNIQPDDLLSEDFLKIDDVSETKTLGIQWNAISDYFFYNVTHIDLPTESVTKRKILSIVAKLFDPAGWLTPIIVVAKLLMQQLWIDGTNWDEEVKQHSFERWKFFILNFSNIQKIKIPR</sequence>
<dbReference type="InterPro" id="IPR008042">
    <property type="entry name" value="Retrotrans_Pao"/>
</dbReference>
<dbReference type="InterPro" id="IPR005312">
    <property type="entry name" value="DUF1759"/>
</dbReference>
<feature type="region of interest" description="Disordered" evidence="1">
    <location>
        <begin position="405"/>
        <end position="426"/>
    </location>
</feature>
<proteinExistence type="predicted"/>
<organism evidence="3 4">
    <name type="scientific">Musca domestica</name>
    <name type="common">House fly</name>
    <dbReference type="NCBI Taxonomy" id="7370"/>
    <lineage>
        <taxon>Eukaryota</taxon>
        <taxon>Metazoa</taxon>
        <taxon>Ecdysozoa</taxon>
        <taxon>Arthropoda</taxon>
        <taxon>Hexapoda</taxon>
        <taxon>Insecta</taxon>
        <taxon>Pterygota</taxon>
        <taxon>Neoptera</taxon>
        <taxon>Endopterygota</taxon>
        <taxon>Diptera</taxon>
        <taxon>Brachycera</taxon>
        <taxon>Muscomorpha</taxon>
        <taxon>Muscoidea</taxon>
        <taxon>Muscidae</taxon>
        <taxon>Musca</taxon>
    </lineage>
</organism>
<accession>A0ABM3VE91</accession>
<dbReference type="Pfam" id="PF00078">
    <property type="entry name" value="RVT_1"/>
    <property type="match status" value="1"/>
</dbReference>
<dbReference type="Proteomes" id="UP001652621">
    <property type="component" value="Unplaced"/>
</dbReference>
<dbReference type="PANTHER" id="PTHR47331">
    <property type="entry name" value="PHD-TYPE DOMAIN-CONTAINING PROTEIN"/>
    <property type="match status" value="1"/>
</dbReference>
<reference evidence="4" key="1">
    <citation type="submission" date="2025-08" db="UniProtKB">
        <authorList>
            <consortium name="RefSeq"/>
        </authorList>
    </citation>
    <scope>IDENTIFICATION</scope>
    <source>
        <strain evidence="4">Aabys</strain>
        <tissue evidence="4">Whole body</tissue>
    </source>
</reference>
<feature type="domain" description="Peptidase A2" evidence="2">
    <location>
        <begin position="485"/>
        <end position="568"/>
    </location>
</feature>
<dbReference type="InterPro" id="IPR000477">
    <property type="entry name" value="RT_dom"/>
</dbReference>
<dbReference type="InterPro" id="IPR001995">
    <property type="entry name" value="Peptidase_A2_cat"/>
</dbReference>
<dbReference type="Pfam" id="PF05380">
    <property type="entry name" value="Peptidase_A17"/>
    <property type="match status" value="1"/>
</dbReference>
<evidence type="ECO:0000259" key="2">
    <source>
        <dbReference type="PROSITE" id="PS50175"/>
    </source>
</evidence>
<name>A0ABM3VE91_MUSDO</name>
<evidence type="ECO:0000256" key="1">
    <source>
        <dbReference type="SAM" id="MobiDB-lite"/>
    </source>
</evidence>
<gene>
    <name evidence="4" type="primary">LOC131804886</name>
</gene>
<dbReference type="SUPFAM" id="SSF56672">
    <property type="entry name" value="DNA/RNA polymerases"/>
    <property type="match status" value="1"/>
</dbReference>
<dbReference type="PANTHER" id="PTHR47331:SF5">
    <property type="entry name" value="RIBONUCLEASE H"/>
    <property type="match status" value="1"/>
</dbReference>